<evidence type="ECO:0000313" key="2">
    <source>
        <dbReference type="Proteomes" id="UP000220836"/>
    </source>
</evidence>
<evidence type="ECO:0000313" key="1">
    <source>
        <dbReference type="EMBL" id="SMX50740.1"/>
    </source>
</evidence>
<dbReference type="AlphaFoldDB" id="A0A238L7C3"/>
<reference evidence="1 2" key="1">
    <citation type="submission" date="2017-05" db="EMBL/GenBank/DDBJ databases">
        <authorList>
            <person name="Song R."/>
            <person name="Chenine A.L."/>
            <person name="Ruprecht R.M."/>
        </authorList>
    </citation>
    <scope>NUCLEOTIDE SEQUENCE [LARGE SCALE GENOMIC DNA]</scope>
    <source>
        <strain evidence="1 2">CECT 8663</strain>
    </source>
</reference>
<protein>
    <submittedName>
        <fullName evidence="1">Uncharacterized protein</fullName>
    </submittedName>
</protein>
<dbReference type="AntiFam" id="ANF00133">
    <property type="entry name" value="Shadow ORF (opposite mccA)"/>
</dbReference>
<organism evidence="1 2">
    <name type="scientific">Pelagimonas varians</name>
    <dbReference type="NCBI Taxonomy" id="696760"/>
    <lineage>
        <taxon>Bacteria</taxon>
        <taxon>Pseudomonadati</taxon>
        <taxon>Pseudomonadota</taxon>
        <taxon>Alphaproteobacteria</taxon>
        <taxon>Rhodobacterales</taxon>
        <taxon>Roseobacteraceae</taxon>
        <taxon>Pelagimonas</taxon>
    </lineage>
</organism>
<dbReference type="Proteomes" id="UP000220836">
    <property type="component" value="Unassembled WGS sequence"/>
</dbReference>
<dbReference type="EMBL" id="FXYH01000046">
    <property type="protein sequence ID" value="SMX50740.1"/>
    <property type="molecule type" value="Genomic_DNA"/>
</dbReference>
<proteinExistence type="predicted"/>
<name>A0A238L7C3_9RHOB</name>
<accession>A0A238L7C3</accession>
<gene>
    <name evidence="1" type="ORF">PEV8663_04786</name>
</gene>
<keyword evidence="2" id="KW-1185">Reference proteome</keyword>
<sequence>MGLVGGVGFGAGCGLRRDFAVGHADGARLAVQFKEDLHFAFVIRLAQCLHADFQRFAGIDFRCDLLSGLHPVKEGLRWQCPHRTIAAMAAHIIKEDLGIHQVSVQILVIDGFAFQQARQFGSGGFDINRFGVQSGTIGESGFVLEDLFLDLGRPSAGRLAKAALHHINHRFRKADINIGVFDLRAVQPLRHHHQRHVTHHLGRWRDLDDIAKHPVHIGIGLRHFVPALLKPHRARLRLEIGELAAGHFMQIHLGRRGLLAAFERSILPAHRLEVVRDVADRADVQTGVAIGVAQRLDHRPQSRLRCVAREAVHRCIHHVNARIGRRNDCGDLCAGCVMGVEMDRQTDLFFQRFDQRPCGRGLEQARHILEPQNMRPCGLQLLPHGNVVFQVIFGAVRIQNIAGIANCALKHPAGIQHRIHRHAHVFHPVQAVKHPEHINAGFRGLFDKELHHIVRIIGVAHAIGTAQQHLRHHIGHGFAQIAQALPRAFLQEPVGHIKGRPAPTFDAEQLRQVVGISGRCADHIHRPHPCRQQRLVPVAHGGVGDQQMGLRRQPIGHGLRALGLQQGFGAVTRRGGQQFRHTGRFEIRGGFGTAFDLGMPVHRDIGDIGQHLGAAIPALFELEQLWGLVDEFGGVLVVQKHRMFEQVFHKGDVGRHAAHAEFAQGAVHAGNRLFRRRGPGGDLGQQAVVIARDHAARISGAAVQTNAHAGGAAIGGDAAIIGDKVVLRVFGCHPRLQRVAVQTDVVLRRFASGFGQ</sequence>